<dbReference type="InterPro" id="IPR001965">
    <property type="entry name" value="Znf_PHD"/>
</dbReference>
<reference evidence="10" key="1">
    <citation type="submission" date="2021-03" db="EMBL/GenBank/DDBJ databases">
        <title>Evolutionary innovations through gain and loss of genes in the ectomycorrhizal Boletales.</title>
        <authorList>
            <person name="Wu G."/>
            <person name="Miyauchi S."/>
            <person name="Morin E."/>
            <person name="Yang Z.-L."/>
            <person name="Xu J."/>
            <person name="Martin F.M."/>
        </authorList>
    </citation>
    <scope>NUCLEOTIDE SEQUENCE</scope>
    <source>
        <strain evidence="10">BR01</strain>
    </source>
</reference>
<dbReference type="AlphaFoldDB" id="A0A8I2Z3E1"/>
<dbReference type="InterPro" id="IPR009057">
    <property type="entry name" value="Homeodomain-like_sf"/>
</dbReference>
<feature type="region of interest" description="Disordered" evidence="5">
    <location>
        <begin position="564"/>
        <end position="584"/>
    </location>
</feature>
<dbReference type="GO" id="GO:0003682">
    <property type="term" value="F:chromatin binding"/>
    <property type="evidence" value="ECO:0007669"/>
    <property type="project" value="InterPro"/>
</dbReference>
<evidence type="ECO:0000259" key="8">
    <source>
        <dbReference type="PROSITE" id="PS51293"/>
    </source>
</evidence>
<feature type="compositionally biased region" description="Basic and acidic residues" evidence="5">
    <location>
        <begin position="807"/>
        <end position="820"/>
    </location>
</feature>
<dbReference type="Pfam" id="PF13832">
    <property type="entry name" value="zf-HC5HC2H_2"/>
    <property type="match status" value="1"/>
</dbReference>
<dbReference type="InterPro" id="IPR001025">
    <property type="entry name" value="BAH_dom"/>
</dbReference>
<dbReference type="GO" id="GO:0006355">
    <property type="term" value="P:regulation of DNA-templated transcription"/>
    <property type="evidence" value="ECO:0007669"/>
    <property type="project" value="InterPro"/>
</dbReference>
<dbReference type="PROSITE" id="PS51038">
    <property type="entry name" value="BAH"/>
    <property type="match status" value="1"/>
</dbReference>
<name>A0A8I2Z3E1_9AGAM</name>
<feature type="region of interest" description="Disordered" evidence="5">
    <location>
        <begin position="473"/>
        <end position="510"/>
    </location>
</feature>
<protein>
    <submittedName>
        <fullName evidence="10">Uncharacterized protein</fullName>
    </submittedName>
</protein>
<dbReference type="InterPro" id="IPR013083">
    <property type="entry name" value="Znf_RING/FYVE/PHD"/>
</dbReference>
<dbReference type="PROSITE" id="PS01359">
    <property type="entry name" value="ZF_PHD_1"/>
    <property type="match status" value="1"/>
</dbReference>
<dbReference type="InterPro" id="IPR011011">
    <property type="entry name" value="Znf_FYVE_PHD"/>
</dbReference>
<dbReference type="InterPro" id="IPR017884">
    <property type="entry name" value="SANT_dom"/>
</dbReference>
<dbReference type="PANTHER" id="PTHR47672">
    <property type="entry name" value="E3 UBIQUITIN-PROTEIN LIGASE SNT2"/>
    <property type="match status" value="1"/>
</dbReference>
<keyword evidence="2 4" id="KW-0863">Zinc-finger</keyword>
<keyword evidence="1" id="KW-0479">Metal-binding</keyword>
<dbReference type="OrthoDB" id="336088at2759"/>
<dbReference type="InterPro" id="IPR019786">
    <property type="entry name" value="Zinc_finger_PHD-type_CS"/>
</dbReference>
<dbReference type="SUPFAM" id="SSF46689">
    <property type="entry name" value="Homeodomain-like"/>
    <property type="match status" value="1"/>
</dbReference>
<feature type="region of interest" description="Disordered" evidence="5">
    <location>
        <begin position="807"/>
        <end position="827"/>
    </location>
</feature>
<dbReference type="Gene3D" id="3.30.40.10">
    <property type="entry name" value="Zinc/RING finger domain, C3HC4 (zinc finger)"/>
    <property type="match status" value="2"/>
</dbReference>
<feature type="domain" description="SANT" evidence="8">
    <location>
        <begin position="666"/>
        <end position="714"/>
    </location>
</feature>
<feature type="domain" description="BAH" evidence="7">
    <location>
        <begin position="253"/>
        <end position="381"/>
    </location>
</feature>
<dbReference type="Pfam" id="PF01426">
    <property type="entry name" value="BAH"/>
    <property type="match status" value="1"/>
</dbReference>
<dbReference type="PROSITE" id="PS51805">
    <property type="entry name" value="EPHD"/>
    <property type="match status" value="1"/>
</dbReference>
<dbReference type="PROSITE" id="PS50016">
    <property type="entry name" value="ZF_PHD_2"/>
    <property type="match status" value="1"/>
</dbReference>
<dbReference type="PROSITE" id="PS51293">
    <property type="entry name" value="SANT"/>
    <property type="match status" value="1"/>
</dbReference>
<dbReference type="SMART" id="SM00249">
    <property type="entry name" value="PHD"/>
    <property type="match status" value="3"/>
</dbReference>
<evidence type="ECO:0000256" key="5">
    <source>
        <dbReference type="SAM" id="MobiDB-lite"/>
    </source>
</evidence>
<dbReference type="GO" id="GO:0036205">
    <property type="term" value="P:histone catabolic process"/>
    <property type="evidence" value="ECO:0007669"/>
    <property type="project" value="TreeGrafter"/>
</dbReference>
<dbReference type="InterPro" id="IPR034732">
    <property type="entry name" value="EPHD"/>
</dbReference>
<dbReference type="InterPro" id="IPR001005">
    <property type="entry name" value="SANT/Myb"/>
</dbReference>
<dbReference type="GO" id="GO:0008270">
    <property type="term" value="F:zinc ion binding"/>
    <property type="evidence" value="ECO:0007669"/>
    <property type="project" value="UniProtKB-KW"/>
</dbReference>
<dbReference type="PANTHER" id="PTHR47672:SF1">
    <property type="entry name" value="E3 UBIQUITIN-PROTEIN LIGASE SNT2"/>
    <property type="match status" value="1"/>
</dbReference>
<evidence type="ECO:0000259" key="7">
    <source>
        <dbReference type="PROSITE" id="PS51038"/>
    </source>
</evidence>
<sequence length="1172" mass="131658">MTFRGSCGSTFGGLIKGTSQVLCPISVDDDLVDLVSFDVIIDSLALLSKELSATAEGVRAYSLNEARPMDFDSSEPSGLCFSVAQGALGLWARECDGDGELDELLGQCWDVAKVRHGGMMGEAHQEAKRPRRAAFERSCRCGGSQLTKSRRTVQCGSMLSLQPERFSSHQSLDLRVRKRWIVRSADLGLDIRAPSEFDSSTAFCLTPCPPCLLRHTPRPTRNYAYPPSTSVDFLHPISTTASMAVQITLKSGDKVKVNDHVYCSPPWSVRDGTPYSVARIMEFLPPEGTTKGKGKGKETYTRVRLAWYYRPSDVSDRPVADSRLLLAAIYSEVCDINQLRSKCFVIHRDKITDLAGWKKRPDRFYFNRLFDPYIKKEFEVIQAADVRNLPDHVRQVLLSRYEYVVAEKDVVPDLTDTLRLCATCSQWCANPDTVGCDRCKKFFHMGCVQPPLLAKPSRGYGWTCAPCSKRHEEEVDSHEVRHPTPVTKPKSNAPAPRGRGRPRKDRSLAEKEENVDIKYFKMWPFRYFGQYTVAEDTLDPDDLIFPRAATRVGPKYQAVVPPLSAKVSSSTGDDVSTPKYDVDGEQRGDDAIEVLSIINNLTDEEVEEWKAALTRKSEDLHSVDWLIEALRRFSQAHLMNRGWSTVDMSVPTRAEKWKKGETRYTDREWTAEEIAFFEDGILLHGPELRAVSDEVGTRTVPEVVRFYGHWKNSKLQEEHIRARERAAVVKEDDETEPAVDVPMSDDEGSIIRGPTKANSSCGACRTRESDTWWRAPKGLATNILCDACGTNWRKYADLNVRPTREEIFPPGKKSVEKREGTPLSAPSAKRLRTSITMNGTPPPVTPAAPQLRCLACQKNGPAGRVLKCGQCHFRVHAGACGISVDKNAVDSWLCDLCDNEKTQEVSLNTECVLCPRRKSKMSVKDADSFLRAAKPTEGQAWVHVLCAVFSPEVTFSDVAHLRLAEGISTIPRARWSTRCTLCGEAGGAVVRCSDCIREYHISCAWRNGHRFGFEFQPVRNHRRDAVATTFKGEAGNMVPVVCCQEHDTSKRVLFDMCEADETGETALQAYCRTYKRAPVSQAHALLRKARRLDTLLHPHRIDVLDGPTEPDHQCDVCATRYSPYFYRSRYFPDRWHCHKCHWSLQTKTNGDVGADGEWSELVSPRTSRAMQE</sequence>
<evidence type="ECO:0000256" key="4">
    <source>
        <dbReference type="PROSITE-ProRule" id="PRU00146"/>
    </source>
</evidence>
<dbReference type="Pfam" id="PF00628">
    <property type="entry name" value="PHD"/>
    <property type="match status" value="1"/>
</dbReference>
<dbReference type="InterPro" id="IPR000679">
    <property type="entry name" value="Znf_GATA"/>
</dbReference>
<dbReference type="GO" id="GO:0043565">
    <property type="term" value="F:sequence-specific DNA binding"/>
    <property type="evidence" value="ECO:0007669"/>
    <property type="project" value="InterPro"/>
</dbReference>
<evidence type="ECO:0000259" key="6">
    <source>
        <dbReference type="PROSITE" id="PS50016"/>
    </source>
</evidence>
<accession>A0A8I2Z3E1</accession>
<dbReference type="InterPro" id="IPR043151">
    <property type="entry name" value="BAH_sf"/>
</dbReference>
<dbReference type="CDD" id="cd15497">
    <property type="entry name" value="PHD1_Snt2p_like"/>
    <property type="match status" value="1"/>
</dbReference>
<dbReference type="CDD" id="cd15571">
    <property type="entry name" value="ePHD"/>
    <property type="match status" value="1"/>
</dbReference>
<feature type="domain" description="PHD-type" evidence="9">
    <location>
        <begin position="908"/>
        <end position="1022"/>
    </location>
</feature>
<dbReference type="Gene3D" id="2.30.30.490">
    <property type="match status" value="1"/>
</dbReference>
<evidence type="ECO:0000259" key="9">
    <source>
        <dbReference type="PROSITE" id="PS51805"/>
    </source>
</evidence>
<evidence type="ECO:0000256" key="1">
    <source>
        <dbReference type="ARBA" id="ARBA00022723"/>
    </source>
</evidence>
<dbReference type="SMART" id="SM00717">
    <property type="entry name" value="SANT"/>
    <property type="match status" value="1"/>
</dbReference>
<feature type="domain" description="PHD-type" evidence="6">
    <location>
        <begin position="418"/>
        <end position="470"/>
    </location>
</feature>
<evidence type="ECO:0000256" key="2">
    <source>
        <dbReference type="ARBA" id="ARBA00022771"/>
    </source>
</evidence>
<evidence type="ECO:0000313" key="10">
    <source>
        <dbReference type="EMBL" id="KAG6381742.1"/>
    </source>
</evidence>
<dbReference type="SMART" id="SM00439">
    <property type="entry name" value="BAH"/>
    <property type="match status" value="1"/>
</dbReference>
<proteinExistence type="predicted"/>
<dbReference type="SUPFAM" id="SSF57903">
    <property type="entry name" value="FYVE/PHD zinc finger"/>
    <property type="match status" value="2"/>
</dbReference>
<comment type="caution">
    <text evidence="10">The sequence shown here is derived from an EMBL/GenBank/DDBJ whole genome shotgun (WGS) entry which is preliminary data.</text>
</comment>
<dbReference type="EMBL" id="JAGFBS010000001">
    <property type="protein sequence ID" value="KAG6381742.1"/>
    <property type="molecule type" value="Genomic_DNA"/>
</dbReference>
<feature type="compositionally biased region" description="Basic and acidic residues" evidence="5">
    <location>
        <begin position="473"/>
        <end position="482"/>
    </location>
</feature>
<dbReference type="InterPro" id="IPR029617">
    <property type="entry name" value="Snt2"/>
</dbReference>
<dbReference type="Gene3D" id="1.10.10.60">
    <property type="entry name" value="Homeodomain-like"/>
    <property type="match status" value="1"/>
</dbReference>
<dbReference type="SMART" id="SM00401">
    <property type="entry name" value="ZnF_GATA"/>
    <property type="match status" value="1"/>
</dbReference>
<dbReference type="Proteomes" id="UP000683000">
    <property type="component" value="Unassembled WGS sequence"/>
</dbReference>
<dbReference type="SUPFAM" id="SSF57716">
    <property type="entry name" value="Glucocorticoid receptor-like (DNA-binding domain)"/>
    <property type="match status" value="1"/>
</dbReference>
<evidence type="ECO:0000313" key="11">
    <source>
        <dbReference type="Proteomes" id="UP000683000"/>
    </source>
</evidence>
<evidence type="ECO:0000256" key="3">
    <source>
        <dbReference type="ARBA" id="ARBA00022833"/>
    </source>
</evidence>
<gene>
    <name evidence="10" type="ORF">JVT61DRAFT_347</name>
</gene>
<feature type="compositionally biased region" description="Acidic residues" evidence="5">
    <location>
        <begin position="731"/>
        <end position="748"/>
    </location>
</feature>
<organism evidence="10 11">
    <name type="scientific">Boletus reticuloceps</name>
    <dbReference type="NCBI Taxonomy" id="495285"/>
    <lineage>
        <taxon>Eukaryota</taxon>
        <taxon>Fungi</taxon>
        <taxon>Dikarya</taxon>
        <taxon>Basidiomycota</taxon>
        <taxon>Agaricomycotina</taxon>
        <taxon>Agaricomycetes</taxon>
        <taxon>Agaricomycetidae</taxon>
        <taxon>Boletales</taxon>
        <taxon>Boletineae</taxon>
        <taxon>Boletaceae</taxon>
        <taxon>Boletoideae</taxon>
        <taxon>Boletus</taxon>
    </lineage>
</organism>
<dbReference type="GO" id="GO:0004842">
    <property type="term" value="F:ubiquitin-protein transferase activity"/>
    <property type="evidence" value="ECO:0007669"/>
    <property type="project" value="TreeGrafter"/>
</dbReference>
<keyword evidence="11" id="KW-1185">Reference proteome</keyword>
<dbReference type="InterPro" id="IPR019787">
    <property type="entry name" value="Znf_PHD-finger"/>
</dbReference>
<dbReference type="GO" id="GO:0048189">
    <property type="term" value="C:Lid2 complex"/>
    <property type="evidence" value="ECO:0007669"/>
    <property type="project" value="TreeGrafter"/>
</dbReference>
<feature type="region of interest" description="Disordered" evidence="5">
    <location>
        <begin position="726"/>
        <end position="758"/>
    </location>
</feature>
<keyword evidence="3" id="KW-0862">Zinc</keyword>